<dbReference type="AlphaFoldDB" id="A0AAN9HT85"/>
<reference evidence="1 2" key="1">
    <citation type="submission" date="2024-01" db="EMBL/GenBank/DDBJ databases">
        <title>The genomes of 5 underutilized Papilionoideae crops provide insights into root nodulation and disease resistanc.</title>
        <authorList>
            <person name="Yuan L."/>
        </authorList>
    </citation>
    <scope>NUCLEOTIDE SEQUENCE [LARGE SCALE GENOMIC DNA]</scope>
    <source>
        <strain evidence="1">ZHUSHIDOU_FW_LH</strain>
        <tissue evidence="1">Leaf</tissue>
    </source>
</reference>
<name>A0AAN9HT85_CROPI</name>
<evidence type="ECO:0000313" key="2">
    <source>
        <dbReference type="Proteomes" id="UP001372338"/>
    </source>
</evidence>
<dbReference type="Proteomes" id="UP001372338">
    <property type="component" value="Unassembled WGS sequence"/>
</dbReference>
<accession>A0AAN9HT85</accession>
<protein>
    <submittedName>
        <fullName evidence="1">Uncharacterized protein</fullName>
    </submittedName>
</protein>
<evidence type="ECO:0000313" key="1">
    <source>
        <dbReference type="EMBL" id="KAK7247112.1"/>
    </source>
</evidence>
<sequence>MESVNRLCISINFDTVLAHKMFISYGKIFKFMLYHRYFLQGLFALLLQCLGLRRLIFVNHYCLSHTHLRSLRSVVLAFHKNVMDNL</sequence>
<dbReference type="EMBL" id="JAYWIO010000008">
    <property type="protein sequence ID" value="KAK7247112.1"/>
    <property type="molecule type" value="Genomic_DNA"/>
</dbReference>
<keyword evidence="2" id="KW-1185">Reference proteome</keyword>
<proteinExistence type="predicted"/>
<organism evidence="1 2">
    <name type="scientific">Crotalaria pallida</name>
    <name type="common">Smooth rattlebox</name>
    <name type="synonym">Crotalaria striata</name>
    <dbReference type="NCBI Taxonomy" id="3830"/>
    <lineage>
        <taxon>Eukaryota</taxon>
        <taxon>Viridiplantae</taxon>
        <taxon>Streptophyta</taxon>
        <taxon>Embryophyta</taxon>
        <taxon>Tracheophyta</taxon>
        <taxon>Spermatophyta</taxon>
        <taxon>Magnoliopsida</taxon>
        <taxon>eudicotyledons</taxon>
        <taxon>Gunneridae</taxon>
        <taxon>Pentapetalae</taxon>
        <taxon>rosids</taxon>
        <taxon>fabids</taxon>
        <taxon>Fabales</taxon>
        <taxon>Fabaceae</taxon>
        <taxon>Papilionoideae</taxon>
        <taxon>50 kb inversion clade</taxon>
        <taxon>genistoids sensu lato</taxon>
        <taxon>core genistoids</taxon>
        <taxon>Crotalarieae</taxon>
        <taxon>Crotalaria</taxon>
    </lineage>
</organism>
<comment type="caution">
    <text evidence="1">The sequence shown here is derived from an EMBL/GenBank/DDBJ whole genome shotgun (WGS) entry which is preliminary data.</text>
</comment>
<gene>
    <name evidence="1" type="ORF">RIF29_41989</name>
</gene>